<dbReference type="Gene3D" id="3.40.50.20">
    <property type="match status" value="1"/>
</dbReference>
<evidence type="ECO:0000256" key="1">
    <source>
        <dbReference type="ARBA" id="ARBA00022723"/>
    </source>
</evidence>
<reference evidence="6 7" key="1">
    <citation type="submission" date="2017-09" db="EMBL/GenBank/DDBJ databases">
        <title>Depth-based differentiation of microbial function through sediment-hosted aquifers and enrichment of novel symbionts in the deep terrestrial subsurface.</title>
        <authorList>
            <person name="Probst A.J."/>
            <person name="Ladd B."/>
            <person name="Jarett J.K."/>
            <person name="Geller-Mcgrath D.E."/>
            <person name="Sieber C.M."/>
            <person name="Emerson J.B."/>
            <person name="Anantharaman K."/>
            <person name="Thomas B.C."/>
            <person name="Malmstrom R."/>
            <person name="Stieglmeier M."/>
            <person name="Klingl A."/>
            <person name="Woyke T."/>
            <person name="Ryan C.M."/>
            <person name="Banfield J.F."/>
        </authorList>
    </citation>
    <scope>NUCLEOTIDE SEQUENCE [LARGE SCALE GENOMIC DNA]</scope>
    <source>
        <strain evidence="6">CG22_combo_CG10-13_8_21_14_all_47_17</strain>
    </source>
</reference>
<dbReference type="GO" id="GO:0005737">
    <property type="term" value="C:cytoplasm"/>
    <property type="evidence" value="ECO:0007669"/>
    <property type="project" value="TreeGrafter"/>
</dbReference>
<dbReference type="Gene3D" id="3.30.470.20">
    <property type="entry name" value="ATP-grasp fold, B domain"/>
    <property type="match status" value="1"/>
</dbReference>
<keyword evidence="2 4" id="KW-0547">Nucleotide-binding</keyword>
<sequence length="295" mass="31952">MKIGIIISSEPKQAAFAGAERLEAAGAARGIEMARLYESHFTFESHGDDFTVLYEDQPFGGFDALVYRPNFIEEPSLHVHIPSLLKKTGVRVLNGTALMHETKNKLAQHVRLLEAGLPMPPWAIAKQKQEALEAAKRIGFPVVLKTPFGTHGVGIFYAENAETLQPIIDYLRVSDENPSIIESFVAEANRKDVRAFVIGGKIVAAMERTAPAGDIRANAALGGVGTKTELTKEEQRIVLACAQAFELDIAGVDLLRTAKGLLLIEVNANPGFTELERATGVDIAGAIIDEAARIR</sequence>
<dbReference type="NCBIfam" id="TIGR00768">
    <property type="entry name" value="rimK_fam"/>
    <property type="match status" value="1"/>
</dbReference>
<organism evidence="6 7">
    <name type="scientific">Candidatus Uhrbacteria bacterium CG22_combo_CG10-13_8_21_14_all_47_17</name>
    <dbReference type="NCBI Taxonomy" id="1975041"/>
    <lineage>
        <taxon>Bacteria</taxon>
        <taxon>Candidatus Uhriibacteriota</taxon>
    </lineage>
</organism>
<dbReference type="PROSITE" id="PS50975">
    <property type="entry name" value="ATP_GRASP"/>
    <property type="match status" value="1"/>
</dbReference>
<dbReference type="InterPro" id="IPR013651">
    <property type="entry name" value="ATP-grasp_RimK-type"/>
</dbReference>
<evidence type="ECO:0000313" key="7">
    <source>
        <dbReference type="Proteomes" id="UP000231581"/>
    </source>
</evidence>
<dbReference type="EMBL" id="PCSZ01000080">
    <property type="protein sequence ID" value="PIP60138.1"/>
    <property type="molecule type" value="Genomic_DNA"/>
</dbReference>
<dbReference type="PANTHER" id="PTHR21621">
    <property type="entry name" value="RIBOSOMAL PROTEIN S6 MODIFICATION PROTEIN"/>
    <property type="match status" value="1"/>
</dbReference>
<protein>
    <recommendedName>
        <fullName evidence="5">ATP-grasp domain-containing protein</fullName>
    </recommendedName>
</protein>
<evidence type="ECO:0000256" key="4">
    <source>
        <dbReference type="PROSITE-ProRule" id="PRU00409"/>
    </source>
</evidence>
<feature type="domain" description="ATP-grasp" evidence="5">
    <location>
        <begin position="109"/>
        <end position="292"/>
    </location>
</feature>
<dbReference type="Proteomes" id="UP000231581">
    <property type="component" value="Unassembled WGS sequence"/>
</dbReference>
<dbReference type="SUPFAM" id="SSF56059">
    <property type="entry name" value="Glutathione synthetase ATP-binding domain-like"/>
    <property type="match status" value="1"/>
</dbReference>
<dbReference type="Gene3D" id="3.30.1490.20">
    <property type="entry name" value="ATP-grasp fold, A domain"/>
    <property type="match status" value="1"/>
</dbReference>
<name>A0A2H0BT29_9BACT</name>
<keyword evidence="1" id="KW-0479">Metal-binding</keyword>
<proteinExistence type="predicted"/>
<accession>A0A2H0BT29</accession>
<dbReference type="InterPro" id="IPR013815">
    <property type="entry name" value="ATP_grasp_subdomain_1"/>
</dbReference>
<dbReference type="InterPro" id="IPR004666">
    <property type="entry name" value="Rp_bS6_RimK/Lys_biosynth_LsyX"/>
</dbReference>
<comment type="caution">
    <text evidence="6">The sequence shown here is derived from an EMBL/GenBank/DDBJ whole genome shotgun (WGS) entry which is preliminary data.</text>
</comment>
<evidence type="ECO:0000313" key="6">
    <source>
        <dbReference type="EMBL" id="PIP60138.1"/>
    </source>
</evidence>
<dbReference type="Pfam" id="PF08443">
    <property type="entry name" value="RimK"/>
    <property type="match status" value="1"/>
</dbReference>
<evidence type="ECO:0000256" key="2">
    <source>
        <dbReference type="ARBA" id="ARBA00022741"/>
    </source>
</evidence>
<keyword evidence="3 4" id="KW-0067">ATP-binding</keyword>
<evidence type="ECO:0000256" key="3">
    <source>
        <dbReference type="ARBA" id="ARBA00022840"/>
    </source>
</evidence>
<dbReference type="GO" id="GO:0046872">
    <property type="term" value="F:metal ion binding"/>
    <property type="evidence" value="ECO:0007669"/>
    <property type="project" value="UniProtKB-KW"/>
</dbReference>
<dbReference type="GO" id="GO:0016879">
    <property type="term" value="F:ligase activity, forming carbon-nitrogen bonds"/>
    <property type="evidence" value="ECO:0007669"/>
    <property type="project" value="TreeGrafter"/>
</dbReference>
<dbReference type="AlphaFoldDB" id="A0A2H0BT29"/>
<dbReference type="InterPro" id="IPR011761">
    <property type="entry name" value="ATP-grasp"/>
</dbReference>
<evidence type="ECO:0000259" key="5">
    <source>
        <dbReference type="PROSITE" id="PS50975"/>
    </source>
</evidence>
<gene>
    <name evidence="6" type="ORF">COX00_04845</name>
</gene>
<dbReference type="GO" id="GO:0005524">
    <property type="term" value="F:ATP binding"/>
    <property type="evidence" value="ECO:0007669"/>
    <property type="project" value="UniProtKB-UniRule"/>
</dbReference>
<dbReference type="PANTHER" id="PTHR21621:SF0">
    <property type="entry name" value="BETA-CITRYLGLUTAMATE SYNTHASE B-RELATED"/>
    <property type="match status" value="1"/>
</dbReference>